<proteinExistence type="predicted"/>
<comment type="subcellular location">
    <subcellularLocation>
        <location evidence="1">Secreted</location>
        <location evidence="1">Extracellular space</location>
    </subcellularLocation>
</comment>
<dbReference type="Proteomes" id="UP001489902">
    <property type="component" value="Chromosome 6"/>
</dbReference>
<dbReference type="SUPFAM" id="SSF52743">
    <property type="entry name" value="Subtilisin-like"/>
    <property type="match status" value="1"/>
</dbReference>
<feature type="active site" description="Charge relay system" evidence="8">
    <location>
        <position position="498"/>
    </location>
</feature>
<keyword evidence="11" id="KW-1185">Reference proteome</keyword>
<feature type="active site" description="Charge relay system" evidence="8">
    <location>
        <position position="242"/>
    </location>
</feature>
<keyword evidence="5 8" id="KW-0720">Serine protease</keyword>
<evidence type="ECO:0000256" key="8">
    <source>
        <dbReference type="PROSITE-ProRule" id="PRU01032"/>
    </source>
</evidence>
<gene>
    <name evidence="10" type="ORF">QYS62_010742</name>
</gene>
<evidence type="ECO:0000313" key="11">
    <source>
        <dbReference type="Proteomes" id="UP001489902"/>
    </source>
</evidence>
<dbReference type="EMBL" id="CP151265">
    <property type="protein sequence ID" value="WZH49541.1"/>
    <property type="molecule type" value="Genomic_DNA"/>
</dbReference>
<feature type="active site" description="Charge relay system" evidence="8">
    <location>
        <position position="246"/>
    </location>
</feature>
<feature type="binding site" evidence="8">
    <location>
        <position position="540"/>
    </location>
    <ligand>
        <name>Ca(2+)</name>
        <dbReference type="ChEBI" id="CHEBI:29108"/>
    </ligand>
</feature>
<organism evidence="10 11">
    <name type="scientific">Fusarium acuminatum</name>
    <dbReference type="NCBI Taxonomy" id="5515"/>
    <lineage>
        <taxon>Eukaryota</taxon>
        <taxon>Fungi</taxon>
        <taxon>Dikarya</taxon>
        <taxon>Ascomycota</taxon>
        <taxon>Pezizomycotina</taxon>
        <taxon>Sordariomycetes</taxon>
        <taxon>Hypocreomycetidae</taxon>
        <taxon>Hypocreales</taxon>
        <taxon>Nectriaceae</taxon>
        <taxon>Fusarium</taxon>
        <taxon>Fusarium tricinctum species complex</taxon>
    </lineage>
</organism>
<keyword evidence="4 8" id="KW-0378">Hydrolase</keyword>
<evidence type="ECO:0000256" key="6">
    <source>
        <dbReference type="ARBA" id="ARBA00022837"/>
    </source>
</evidence>
<keyword evidence="7" id="KW-0865">Zymogen</keyword>
<dbReference type="Gene3D" id="3.40.50.200">
    <property type="entry name" value="Peptidase S8/S53 domain"/>
    <property type="match status" value="1"/>
</dbReference>
<accession>A0ABZ2X9K4</accession>
<dbReference type="SUPFAM" id="SSF54897">
    <property type="entry name" value="Protease propeptides/inhibitors"/>
    <property type="match status" value="1"/>
</dbReference>
<dbReference type="InterPro" id="IPR050819">
    <property type="entry name" value="Tripeptidyl-peptidase_I"/>
</dbReference>
<sequence>MSQWLQISIALRVQDTNLAVETLLRISDPASPEYGQYLSATEVARLFKPNDNAIPGVLKWLSDSGIDQSYISFSHGGSHLSLYLPTQKAALLLQTTFYHQIHPETRQERIACQYYHIPQPLTESIDYILTTTSIPTHQQTPQQQIIPNDQVNAPAPLLQDCHEISTLGCLRALYGIPQDVLPHPNNSFGIFEPSWYSWRPEDLDMFFEAVNKSDLMGRRPKIDAINGGYLQREKPEDYWYREPDLDFEYAMALVSPHEVTNIEVGSQNQIGNLKDMLAAFDRYYCDPVHPDHKKCPPSYPPGCNTTHCECGSLSPPKVLSISWGWPEAAFTSEYIQRQCIEFLKLGLMGTTVIASVSDHGTASGGGAPCIDDEIGNGTSGRFSPTFPASCPWVTSVGGTQMLHSSTPGIPTTDRIEKVYRKLSFDTLNTSGGGFSNVFSAPPYQAPHIASYNDIEKDHLDTIRSRFNNTGRGFPDVSARADSYLIALDRKWEFVSGTSASSPVFASIITLINSERMNSGKGPVGFINPVLYAKPDILNDVMIGLNEGCGINEAFRATGGWDAVTGLGTPNYKRMRDLFMSLP</sequence>
<evidence type="ECO:0000259" key="9">
    <source>
        <dbReference type="PROSITE" id="PS51695"/>
    </source>
</evidence>
<keyword evidence="6 8" id="KW-0106">Calcium</keyword>
<feature type="binding site" evidence="8">
    <location>
        <position position="539"/>
    </location>
    <ligand>
        <name>Ca(2+)</name>
        <dbReference type="ChEBI" id="CHEBI:29108"/>
    </ligand>
</feature>
<evidence type="ECO:0000256" key="2">
    <source>
        <dbReference type="ARBA" id="ARBA00022670"/>
    </source>
</evidence>
<feature type="binding site" evidence="8">
    <location>
        <position position="559"/>
    </location>
    <ligand>
        <name>Ca(2+)</name>
        <dbReference type="ChEBI" id="CHEBI:29108"/>
    </ligand>
</feature>
<evidence type="ECO:0000256" key="3">
    <source>
        <dbReference type="ARBA" id="ARBA00022723"/>
    </source>
</evidence>
<comment type="cofactor">
    <cofactor evidence="8">
        <name>Ca(2+)</name>
        <dbReference type="ChEBI" id="CHEBI:29108"/>
    </cofactor>
    <text evidence="8">Binds 1 Ca(2+) ion per subunit.</text>
</comment>
<dbReference type="PANTHER" id="PTHR14218">
    <property type="entry name" value="PROTEASE S8 TRIPEPTIDYL PEPTIDASE I CLN2"/>
    <property type="match status" value="1"/>
</dbReference>
<dbReference type="PROSITE" id="PS51695">
    <property type="entry name" value="SEDOLISIN"/>
    <property type="match status" value="1"/>
</dbReference>
<keyword evidence="3 8" id="KW-0479">Metal-binding</keyword>
<keyword evidence="2 8" id="KW-0645">Protease</keyword>
<evidence type="ECO:0000256" key="1">
    <source>
        <dbReference type="ARBA" id="ARBA00004239"/>
    </source>
</evidence>
<dbReference type="InterPro" id="IPR015366">
    <property type="entry name" value="S53_propep"/>
</dbReference>
<dbReference type="PANTHER" id="PTHR14218:SF19">
    <property type="entry name" value="SERINE PROTEASE AORO, PUTATIVE (AFU_ORTHOLOGUE AFUA_6G10250)-RELATED"/>
    <property type="match status" value="1"/>
</dbReference>
<name>A0ABZ2X9K4_9HYPO</name>
<feature type="domain" description="Peptidase S53" evidence="9">
    <location>
        <begin position="164"/>
        <end position="581"/>
    </location>
</feature>
<evidence type="ECO:0000313" key="10">
    <source>
        <dbReference type="EMBL" id="WZH49541.1"/>
    </source>
</evidence>
<feature type="binding site" evidence="8">
    <location>
        <position position="561"/>
    </location>
    <ligand>
        <name>Ca(2+)</name>
        <dbReference type="ChEBI" id="CHEBI:29108"/>
    </ligand>
</feature>
<dbReference type="CDD" id="cd04056">
    <property type="entry name" value="Peptidases_S53"/>
    <property type="match status" value="1"/>
</dbReference>
<protein>
    <recommendedName>
        <fullName evidence="9">Peptidase S53 domain-containing protein</fullName>
    </recommendedName>
</protein>
<dbReference type="SMART" id="SM00944">
    <property type="entry name" value="Pro-kuma_activ"/>
    <property type="match status" value="1"/>
</dbReference>
<evidence type="ECO:0000256" key="5">
    <source>
        <dbReference type="ARBA" id="ARBA00022825"/>
    </source>
</evidence>
<dbReference type="InterPro" id="IPR036852">
    <property type="entry name" value="Peptidase_S8/S53_dom_sf"/>
</dbReference>
<dbReference type="CDD" id="cd11377">
    <property type="entry name" value="Pro-peptidase_S53"/>
    <property type="match status" value="1"/>
</dbReference>
<dbReference type="Pfam" id="PF09286">
    <property type="entry name" value="Pro-kuma_activ"/>
    <property type="match status" value="1"/>
</dbReference>
<evidence type="ECO:0000256" key="4">
    <source>
        <dbReference type="ARBA" id="ARBA00022801"/>
    </source>
</evidence>
<evidence type="ECO:0000256" key="7">
    <source>
        <dbReference type="ARBA" id="ARBA00023145"/>
    </source>
</evidence>
<reference evidence="10 11" key="1">
    <citation type="submission" date="2024-04" db="EMBL/GenBank/DDBJ databases">
        <title>Complete genome sequence of Fusarium acuminatum.</title>
        <authorList>
            <person name="Lan B."/>
        </authorList>
    </citation>
    <scope>NUCLEOTIDE SEQUENCE [LARGE SCALE GENOMIC DNA]</scope>
    <source>
        <strain evidence="10">1A</strain>
    </source>
</reference>
<dbReference type="InterPro" id="IPR030400">
    <property type="entry name" value="Sedolisin_dom"/>
</dbReference>